<accession>A0A2T7EJT6</accession>
<sequence>MILLIDMDFLGALKNPSTTERYNWGRYVYCNLLDAAQKVCAEIISKGRACYISRWLSLLSADIFPDNVDLKRLNKPHNILPRMKVFDADSLKKMTLMCASRGENDLFCFIGVSML</sequence>
<dbReference type="Proteomes" id="UP000244336">
    <property type="component" value="Chromosome 3"/>
</dbReference>
<keyword evidence="2" id="KW-1185">Reference proteome</keyword>
<gene>
    <name evidence="1" type="ORF">GQ55_3G486500</name>
</gene>
<dbReference type="OrthoDB" id="693469at2759"/>
<name>A0A2T7EJT6_9POAL</name>
<organism evidence="1 2">
    <name type="scientific">Panicum hallii var. hallii</name>
    <dbReference type="NCBI Taxonomy" id="1504633"/>
    <lineage>
        <taxon>Eukaryota</taxon>
        <taxon>Viridiplantae</taxon>
        <taxon>Streptophyta</taxon>
        <taxon>Embryophyta</taxon>
        <taxon>Tracheophyta</taxon>
        <taxon>Spermatophyta</taxon>
        <taxon>Magnoliopsida</taxon>
        <taxon>Liliopsida</taxon>
        <taxon>Poales</taxon>
        <taxon>Poaceae</taxon>
        <taxon>PACMAD clade</taxon>
        <taxon>Panicoideae</taxon>
        <taxon>Panicodae</taxon>
        <taxon>Paniceae</taxon>
        <taxon>Panicinae</taxon>
        <taxon>Panicum</taxon>
        <taxon>Panicum sect. Panicum</taxon>
    </lineage>
</organism>
<dbReference type="Gramene" id="PUZ68080">
    <property type="protein sequence ID" value="PUZ68080"/>
    <property type="gene ID" value="GQ55_3G486500"/>
</dbReference>
<reference evidence="1 2" key="1">
    <citation type="submission" date="2018-04" db="EMBL/GenBank/DDBJ databases">
        <title>WGS assembly of Panicum hallii var. hallii HAL2.</title>
        <authorList>
            <person name="Lovell J."/>
            <person name="Jenkins J."/>
            <person name="Lowry D."/>
            <person name="Mamidi S."/>
            <person name="Sreedasyam A."/>
            <person name="Weng X."/>
            <person name="Barry K."/>
            <person name="Bonette J."/>
            <person name="Campitelli B."/>
            <person name="Daum C."/>
            <person name="Gordon S."/>
            <person name="Gould B."/>
            <person name="Lipzen A."/>
            <person name="MacQueen A."/>
            <person name="Palacio-Mejia J."/>
            <person name="Plott C."/>
            <person name="Shakirov E."/>
            <person name="Shu S."/>
            <person name="Yoshinaga Y."/>
            <person name="Zane M."/>
            <person name="Rokhsar D."/>
            <person name="Grimwood J."/>
            <person name="Schmutz J."/>
            <person name="Juenger T."/>
        </authorList>
    </citation>
    <scope>NUCLEOTIDE SEQUENCE [LARGE SCALE GENOMIC DNA]</scope>
    <source>
        <strain evidence="2">cv. HAL2</strain>
    </source>
</reference>
<evidence type="ECO:0000313" key="2">
    <source>
        <dbReference type="Proteomes" id="UP000244336"/>
    </source>
</evidence>
<dbReference type="AlphaFoldDB" id="A0A2T7EJT6"/>
<dbReference type="EMBL" id="CM009751">
    <property type="protein sequence ID" value="PUZ68080.1"/>
    <property type="molecule type" value="Genomic_DNA"/>
</dbReference>
<proteinExistence type="predicted"/>
<dbReference type="STRING" id="1504633.A0A2T7EJT6"/>
<protein>
    <submittedName>
        <fullName evidence="1">Uncharacterized protein</fullName>
    </submittedName>
</protein>
<evidence type="ECO:0000313" key="1">
    <source>
        <dbReference type="EMBL" id="PUZ68080.1"/>
    </source>
</evidence>